<dbReference type="InterPro" id="IPR036779">
    <property type="entry name" value="LysM_dom_sf"/>
</dbReference>
<dbReference type="CDD" id="cd00118">
    <property type="entry name" value="LysM"/>
    <property type="match status" value="2"/>
</dbReference>
<dbReference type="Gene3D" id="3.10.350.10">
    <property type="entry name" value="LysM domain"/>
    <property type="match status" value="2"/>
</dbReference>
<reference evidence="4" key="1">
    <citation type="submission" date="2021-01" db="EMBL/GenBank/DDBJ databases">
        <title>Modified the classification status of verrucomicrobia.</title>
        <authorList>
            <person name="Feng X."/>
        </authorList>
    </citation>
    <scope>NUCLEOTIDE SEQUENCE</scope>
    <source>
        <strain evidence="4">KCTC 12986</strain>
    </source>
</reference>
<accession>A0A934RUL6</accession>
<dbReference type="SUPFAM" id="SSF54106">
    <property type="entry name" value="LysM domain"/>
    <property type="match status" value="2"/>
</dbReference>
<dbReference type="PANTHER" id="PTHR33734">
    <property type="entry name" value="LYSM DOMAIN-CONTAINING GPI-ANCHORED PROTEIN 2"/>
    <property type="match status" value="1"/>
</dbReference>
<dbReference type="Pfam" id="PF01476">
    <property type="entry name" value="LysM"/>
    <property type="match status" value="2"/>
</dbReference>
<name>A0A934RUL6_9BACT</name>
<dbReference type="SMART" id="SM00257">
    <property type="entry name" value="LysM"/>
    <property type="match status" value="2"/>
</dbReference>
<dbReference type="PROSITE" id="PS51782">
    <property type="entry name" value="LYSM"/>
    <property type="match status" value="1"/>
</dbReference>
<sequence>MAAAASGGDFSVEEPNLGVARALIVILILHVAAIIAIVIHSSTNKDEVVQSSPVARSEEKSKQTQRTEQLSKPKIAKEDRWVWVEAGDTYERIARRNNVDVAELRRLNENTALSLGHALILPPPLPPVPQPEPAPQQESLPARAELVENTPSPAIQREQLPPIEEVPARHSLPPEFEVVEGEQPVEVFPTEQRVPVEQEVTVNRPEAPVLPAATVEAPGVQEALVAPQPAPQVVEATPPAPQPAPQPATKSYTVRKGDTLWAIANRNGISVQQLVAANGHVDPKRMKIGTTLTIPAR</sequence>
<keyword evidence="2" id="KW-0472">Membrane</keyword>
<protein>
    <submittedName>
        <fullName evidence="4">LysM peptidoglycan-binding domain-containing protein</fullName>
    </submittedName>
</protein>
<feature type="region of interest" description="Disordered" evidence="1">
    <location>
        <begin position="50"/>
        <end position="72"/>
    </location>
</feature>
<evidence type="ECO:0000313" key="5">
    <source>
        <dbReference type="Proteomes" id="UP000604083"/>
    </source>
</evidence>
<keyword evidence="2" id="KW-1133">Transmembrane helix</keyword>
<evidence type="ECO:0000259" key="3">
    <source>
        <dbReference type="PROSITE" id="PS51782"/>
    </source>
</evidence>
<dbReference type="RefSeq" id="WP_377173674.1">
    <property type="nucleotide sequence ID" value="NZ_JBHUJA010000001.1"/>
</dbReference>
<dbReference type="EMBL" id="JAENIO010000047">
    <property type="protein sequence ID" value="MBK1835299.1"/>
    <property type="molecule type" value="Genomic_DNA"/>
</dbReference>
<keyword evidence="5" id="KW-1185">Reference proteome</keyword>
<keyword evidence="2" id="KW-0812">Transmembrane</keyword>
<dbReference type="InterPro" id="IPR018392">
    <property type="entry name" value="LysM"/>
</dbReference>
<dbReference type="GO" id="GO:0008932">
    <property type="term" value="F:lytic endotransglycosylase activity"/>
    <property type="evidence" value="ECO:0007669"/>
    <property type="project" value="TreeGrafter"/>
</dbReference>
<organism evidence="4 5">
    <name type="scientific">Roseibacillus ishigakijimensis</name>
    <dbReference type="NCBI Taxonomy" id="454146"/>
    <lineage>
        <taxon>Bacteria</taxon>
        <taxon>Pseudomonadati</taxon>
        <taxon>Verrucomicrobiota</taxon>
        <taxon>Verrucomicrobiia</taxon>
        <taxon>Verrucomicrobiales</taxon>
        <taxon>Verrucomicrobiaceae</taxon>
        <taxon>Roseibacillus</taxon>
    </lineage>
</organism>
<evidence type="ECO:0000313" key="4">
    <source>
        <dbReference type="EMBL" id="MBK1835299.1"/>
    </source>
</evidence>
<feature type="transmembrane region" description="Helical" evidence="2">
    <location>
        <begin position="20"/>
        <end position="39"/>
    </location>
</feature>
<dbReference type="AlphaFoldDB" id="A0A934RUL6"/>
<feature type="domain" description="LysM" evidence="3">
    <location>
        <begin position="250"/>
        <end position="294"/>
    </location>
</feature>
<proteinExistence type="predicted"/>
<comment type="caution">
    <text evidence="4">The sequence shown here is derived from an EMBL/GenBank/DDBJ whole genome shotgun (WGS) entry which is preliminary data.</text>
</comment>
<evidence type="ECO:0000256" key="2">
    <source>
        <dbReference type="SAM" id="Phobius"/>
    </source>
</evidence>
<evidence type="ECO:0000256" key="1">
    <source>
        <dbReference type="SAM" id="MobiDB-lite"/>
    </source>
</evidence>
<dbReference type="Proteomes" id="UP000604083">
    <property type="component" value="Unassembled WGS sequence"/>
</dbReference>
<dbReference type="PANTHER" id="PTHR33734:SF22">
    <property type="entry name" value="MEMBRANE-BOUND LYTIC MUREIN TRANSGLYCOSYLASE D"/>
    <property type="match status" value="1"/>
</dbReference>
<gene>
    <name evidence="4" type="ORF">JIN78_14615</name>
</gene>